<gene>
    <name evidence="3" type="ORF">K444DRAFT_580867</name>
</gene>
<keyword evidence="1" id="KW-1133">Transmembrane helix</keyword>
<dbReference type="EMBL" id="KZ613745">
    <property type="protein sequence ID" value="PMD66117.1"/>
    <property type="molecule type" value="Genomic_DNA"/>
</dbReference>
<organism evidence="3 4">
    <name type="scientific">Hyaloscypha bicolor E</name>
    <dbReference type="NCBI Taxonomy" id="1095630"/>
    <lineage>
        <taxon>Eukaryota</taxon>
        <taxon>Fungi</taxon>
        <taxon>Dikarya</taxon>
        <taxon>Ascomycota</taxon>
        <taxon>Pezizomycotina</taxon>
        <taxon>Leotiomycetes</taxon>
        <taxon>Helotiales</taxon>
        <taxon>Hyaloscyphaceae</taxon>
        <taxon>Hyaloscypha</taxon>
        <taxon>Hyaloscypha bicolor</taxon>
    </lineage>
</organism>
<accession>A0A2J6TSW8</accession>
<keyword evidence="2" id="KW-0732">Signal</keyword>
<feature type="transmembrane region" description="Helical" evidence="1">
    <location>
        <begin position="228"/>
        <end position="247"/>
    </location>
</feature>
<keyword evidence="1" id="KW-0472">Membrane</keyword>
<evidence type="ECO:0000256" key="2">
    <source>
        <dbReference type="SAM" id="SignalP"/>
    </source>
</evidence>
<feature type="chain" id="PRO_5014332190" evidence="2">
    <location>
        <begin position="17"/>
        <end position="430"/>
    </location>
</feature>
<dbReference type="OrthoDB" id="3061561at2759"/>
<feature type="signal peptide" evidence="2">
    <location>
        <begin position="1"/>
        <end position="16"/>
    </location>
</feature>
<keyword evidence="1" id="KW-0812">Transmembrane</keyword>
<dbReference type="AlphaFoldDB" id="A0A2J6TSW8"/>
<feature type="transmembrane region" description="Helical" evidence="1">
    <location>
        <begin position="321"/>
        <end position="342"/>
    </location>
</feature>
<dbReference type="RefSeq" id="XP_024743021.1">
    <property type="nucleotide sequence ID" value="XM_024877716.1"/>
</dbReference>
<name>A0A2J6TSW8_9HELO</name>
<reference evidence="3 4" key="1">
    <citation type="submission" date="2016-04" db="EMBL/GenBank/DDBJ databases">
        <title>A degradative enzymes factory behind the ericoid mycorrhizal symbiosis.</title>
        <authorList>
            <consortium name="DOE Joint Genome Institute"/>
            <person name="Martino E."/>
            <person name="Morin E."/>
            <person name="Grelet G."/>
            <person name="Kuo A."/>
            <person name="Kohler A."/>
            <person name="Daghino S."/>
            <person name="Barry K."/>
            <person name="Choi C."/>
            <person name="Cichocki N."/>
            <person name="Clum A."/>
            <person name="Copeland A."/>
            <person name="Hainaut M."/>
            <person name="Haridas S."/>
            <person name="Labutti K."/>
            <person name="Lindquist E."/>
            <person name="Lipzen A."/>
            <person name="Khouja H.-R."/>
            <person name="Murat C."/>
            <person name="Ohm R."/>
            <person name="Olson A."/>
            <person name="Spatafora J."/>
            <person name="Veneault-Fourrey C."/>
            <person name="Henrissat B."/>
            <person name="Grigoriev I."/>
            <person name="Martin F."/>
            <person name="Perotto S."/>
        </authorList>
    </citation>
    <scope>NUCLEOTIDE SEQUENCE [LARGE SCALE GENOMIC DNA]</scope>
    <source>
        <strain evidence="3 4">E</strain>
    </source>
</reference>
<keyword evidence="4" id="KW-1185">Reference proteome</keyword>
<sequence>MSKLILLLPLTFAVRAYTEFDTTCTTPNVTTNFVSSPDSRGTLDILWSCLFTIIACTWTIQHLNVPEERNGTDPGWIGDIKWGLKRTWASAKWMIVTMLAPELVLSKAWEDLVVAQSDLKALQKLAGEDGTEWTVTHSLFANMGGQTAVPRDQTHALRHHNPFHLTAASILQLRTSRQLPKMPLISADDINDKSKTDSFARVVSVAQITWIVVQVLARVAKRLAVSQLEIAVVAFSSCAIMIYILQWKKPKSVLVPYTVLKFSGPIPVEIAREESDIRGGSNFRIFFGETEYVWHSLPQTNGRPIPNDVTPEHLAQADDNFHYFLLGLGLGSSLFGGIHVAAWNFTFPSKVELILWRVASIYCTVFFILFLVLLTIPDRFQWFEDQMTKLVSSLYVLARVFMVVEMFRTLCFLPPDAYTSTWATNIPHLA</sequence>
<evidence type="ECO:0000313" key="4">
    <source>
        <dbReference type="Proteomes" id="UP000235371"/>
    </source>
</evidence>
<dbReference type="Proteomes" id="UP000235371">
    <property type="component" value="Unassembled WGS sequence"/>
</dbReference>
<evidence type="ECO:0000256" key="1">
    <source>
        <dbReference type="SAM" id="Phobius"/>
    </source>
</evidence>
<dbReference type="PANTHER" id="PTHR35043:SF7">
    <property type="entry name" value="TRANSCRIPTION FACTOR DOMAIN-CONTAINING PROTEIN"/>
    <property type="match status" value="1"/>
</dbReference>
<proteinExistence type="predicted"/>
<evidence type="ECO:0000313" key="3">
    <source>
        <dbReference type="EMBL" id="PMD66117.1"/>
    </source>
</evidence>
<protein>
    <submittedName>
        <fullName evidence="3">Uncharacterized protein</fullName>
    </submittedName>
</protein>
<dbReference type="PANTHER" id="PTHR35043">
    <property type="entry name" value="TRANSCRIPTION FACTOR DOMAIN-CONTAINING PROTEIN"/>
    <property type="match status" value="1"/>
</dbReference>
<dbReference type="GeneID" id="36585793"/>
<feature type="transmembrane region" description="Helical" evidence="1">
    <location>
        <begin position="354"/>
        <end position="374"/>
    </location>
</feature>
<dbReference type="InParanoid" id="A0A2J6TSW8"/>
<dbReference type="STRING" id="1095630.A0A2J6TSW8"/>